<dbReference type="SUPFAM" id="SSF52374">
    <property type="entry name" value="Nucleotidylyl transferase"/>
    <property type="match status" value="1"/>
</dbReference>
<dbReference type="Pfam" id="PF00579">
    <property type="entry name" value="tRNA-synt_1b"/>
    <property type="match status" value="1"/>
</dbReference>
<dbReference type="PANTHER" id="PTHR46264">
    <property type="entry name" value="TYROSINE-TRNA LIGASE"/>
    <property type="match status" value="1"/>
</dbReference>
<dbReference type="Gene3D" id="3.40.50.620">
    <property type="entry name" value="HUPs"/>
    <property type="match status" value="1"/>
</dbReference>
<organism evidence="10 11">
    <name type="scientific">Pyrobaculum calidifontis (strain DSM 21063 / JCM 11548 / VA1)</name>
    <dbReference type="NCBI Taxonomy" id="410359"/>
    <lineage>
        <taxon>Archaea</taxon>
        <taxon>Thermoproteota</taxon>
        <taxon>Thermoprotei</taxon>
        <taxon>Thermoproteales</taxon>
        <taxon>Thermoproteaceae</taxon>
        <taxon>Pyrobaculum</taxon>
    </lineage>
</organism>
<dbReference type="InterPro" id="IPR002307">
    <property type="entry name" value="Tyr-tRNA-ligase"/>
</dbReference>
<name>A3MUK1_PYRCJ</name>
<dbReference type="Gene3D" id="1.10.240.10">
    <property type="entry name" value="Tyrosyl-Transfer RNA Synthetase"/>
    <property type="match status" value="1"/>
</dbReference>
<evidence type="ECO:0000313" key="10">
    <source>
        <dbReference type="EMBL" id="ABO08318.1"/>
    </source>
</evidence>
<reference evidence="10" key="1">
    <citation type="submission" date="2007-02" db="EMBL/GenBank/DDBJ databases">
        <title>Complete sequence of Pyrobaculum calidifontis JCM 11548.</title>
        <authorList>
            <consortium name="US DOE Joint Genome Institute"/>
            <person name="Copeland A."/>
            <person name="Lucas S."/>
            <person name="Lapidus A."/>
            <person name="Barry K."/>
            <person name="Glavina del Rio T."/>
            <person name="Dalin E."/>
            <person name="Tice H."/>
            <person name="Pitluck S."/>
            <person name="Chain P."/>
            <person name="Malfatti S."/>
            <person name="Shin M."/>
            <person name="Vergez L."/>
            <person name="Schmutz J."/>
            <person name="Larimer F."/>
            <person name="Land M."/>
            <person name="Hauser L."/>
            <person name="Kyrpides N."/>
            <person name="Mikhailova N."/>
            <person name="Cozen A.E."/>
            <person name="Fitz-Gibbon S.T."/>
            <person name="House C.H."/>
            <person name="Saltikov C."/>
            <person name="Lowe T.M."/>
            <person name="Richardson P."/>
        </authorList>
    </citation>
    <scope>NUCLEOTIDE SEQUENCE [LARGE SCALE GENOMIC DNA]</scope>
    <source>
        <strain evidence="10">JCM 11548</strain>
    </source>
</reference>
<dbReference type="GO" id="GO:0005737">
    <property type="term" value="C:cytoplasm"/>
    <property type="evidence" value="ECO:0007669"/>
    <property type="project" value="UniProtKB-UniRule"/>
</dbReference>
<evidence type="ECO:0000256" key="2">
    <source>
        <dbReference type="ARBA" id="ARBA00022598"/>
    </source>
</evidence>
<keyword evidence="2 9" id="KW-0436">Ligase</keyword>
<dbReference type="EC" id="6.1.1.1" evidence="1 8"/>
<sequence>MGQEMPTYLKLTHLRSCVSLCMEHLLKNVEEVVTKEEFLRLGGGRAYLGFEPLWPIHVGWLVWAYKLRELQEAGFDVVVLVATWHAWINDKGSLEELRRHGDEVRQFLGKVAQFKYVYGEELAKDPAYWELAVRVAKGASLARVRRATPVMGRRAEEVELDFAKLLYPVLQVADIFYLGVDVAVGGVDQRRAHMLARDVAEKLGFKKPVALHTPIITSLSGVGRMEGSHREIDEVYAMYKMSKSKPQSAIFVTDPPEEVEKKVWAAYCPPREVRFNPVYELAAYLLIPYHGPLEVGGRRYEDPQALANDYKNGDVSPQALKDAVAKALIDMLAKLK</sequence>
<evidence type="ECO:0000256" key="6">
    <source>
        <dbReference type="ARBA" id="ARBA00023146"/>
    </source>
</evidence>
<gene>
    <name evidence="10" type="ordered locus">Pcal_0892</name>
</gene>
<dbReference type="GO" id="GO:0005524">
    <property type="term" value="F:ATP binding"/>
    <property type="evidence" value="ECO:0007669"/>
    <property type="project" value="UniProtKB-KW"/>
</dbReference>
<comment type="similarity">
    <text evidence="9">Belongs to the class-I aminoacyl-tRNA synthetase family.</text>
</comment>
<dbReference type="KEGG" id="pcl:Pcal_0892"/>
<keyword evidence="3 9" id="KW-0547">Nucleotide-binding</keyword>
<dbReference type="PIRSF" id="PIRSF006588">
    <property type="entry name" value="TyrRS_arch_euk"/>
    <property type="match status" value="1"/>
</dbReference>
<accession>A3MUK1</accession>
<dbReference type="InterPro" id="IPR002305">
    <property type="entry name" value="aa-tRNA-synth_Ic"/>
</dbReference>
<comment type="catalytic activity">
    <reaction evidence="7">
        <text>tRNA(Tyr) + L-tyrosine + ATP = L-tyrosyl-tRNA(Tyr) + AMP + diphosphate + H(+)</text>
        <dbReference type="Rhea" id="RHEA:10220"/>
        <dbReference type="Rhea" id="RHEA-COMP:9706"/>
        <dbReference type="Rhea" id="RHEA-COMP:9707"/>
        <dbReference type="ChEBI" id="CHEBI:15378"/>
        <dbReference type="ChEBI" id="CHEBI:30616"/>
        <dbReference type="ChEBI" id="CHEBI:33019"/>
        <dbReference type="ChEBI" id="CHEBI:58315"/>
        <dbReference type="ChEBI" id="CHEBI:78442"/>
        <dbReference type="ChEBI" id="CHEBI:78536"/>
        <dbReference type="ChEBI" id="CHEBI:456215"/>
        <dbReference type="EC" id="6.1.1.1"/>
    </reaction>
</comment>
<evidence type="ECO:0000256" key="8">
    <source>
        <dbReference type="NCBIfam" id="TIGR00234"/>
    </source>
</evidence>
<evidence type="ECO:0000256" key="1">
    <source>
        <dbReference type="ARBA" id="ARBA00013160"/>
    </source>
</evidence>
<dbReference type="InterPro" id="IPR023617">
    <property type="entry name" value="Tyr-tRNA-ligase_arc/euk-type"/>
</dbReference>
<keyword evidence="6 9" id="KW-0030">Aminoacyl-tRNA synthetase</keyword>
<evidence type="ECO:0000313" key="11">
    <source>
        <dbReference type="Proteomes" id="UP000001431"/>
    </source>
</evidence>
<evidence type="ECO:0000256" key="7">
    <source>
        <dbReference type="ARBA" id="ARBA00048248"/>
    </source>
</evidence>
<evidence type="ECO:0000256" key="4">
    <source>
        <dbReference type="ARBA" id="ARBA00022840"/>
    </source>
</evidence>
<evidence type="ECO:0000256" key="5">
    <source>
        <dbReference type="ARBA" id="ARBA00022917"/>
    </source>
</evidence>
<protein>
    <recommendedName>
        <fullName evidence="1 8">Tyrosine--tRNA ligase</fullName>
        <ecNumber evidence="1 8">6.1.1.1</ecNumber>
    </recommendedName>
</protein>
<dbReference type="InterPro" id="IPR014729">
    <property type="entry name" value="Rossmann-like_a/b/a_fold"/>
</dbReference>
<dbReference type="GO" id="GO:0006437">
    <property type="term" value="P:tyrosyl-tRNA aminoacylation"/>
    <property type="evidence" value="ECO:0007669"/>
    <property type="project" value="UniProtKB-UniRule"/>
</dbReference>
<dbReference type="NCBIfam" id="NF006330">
    <property type="entry name" value="PRK08560.1"/>
    <property type="match status" value="1"/>
</dbReference>
<dbReference type="AlphaFoldDB" id="A3MUK1"/>
<dbReference type="PANTHER" id="PTHR46264:SF4">
    <property type="entry name" value="TYROSINE--TRNA LIGASE, CYTOPLASMIC"/>
    <property type="match status" value="1"/>
</dbReference>
<evidence type="ECO:0000256" key="3">
    <source>
        <dbReference type="ARBA" id="ARBA00022741"/>
    </source>
</evidence>
<dbReference type="Proteomes" id="UP000001431">
    <property type="component" value="Chromosome"/>
</dbReference>
<keyword evidence="5 9" id="KW-0648">Protein biosynthesis</keyword>
<evidence type="ECO:0000256" key="9">
    <source>
        <dbReference type="RuleBase" id="RU363036"/>
    </source>
</evidence>
<dbReference type="InterPro" id="IPR050489">
    <property type="entry name" value="Tyr-tRNA_synthase"/>
</dbReference>
<dbReference type="eggNOG" id="arCOG01886">
    <property type="taxonomic scope" value="Archaea"/>
</dbReference>
<dbReference type="CDD" id="cd14733">
    <property type="entry name" value="BACK"/>
    <property type="match status" value="1"/>
</dbReference>
<dbReference type="GO" id="GO:0004831">
    <property type="term" value="F:tyrosine-tRNA ligase activity"/>
    <property type="evidence" value="ECO:0007669"/>
    <property type="project" value="UniProtKB-UniRule"/>
</dbReference>
<dbReference type="HOGENOM" id="CLU_035267_0_1_2"/>
<dbReference type="STRING" id="410359.Pcal_0892"/>
<dbReference type="NCBIfam" id="TIGR00234">
    <property type="entry name" value="tyrS"/>
    <property type="match status" value="1"/>
</dbReference>
<keyword evidence="11" id="KW-1185">Reference proteome</keyword>
<dbReference type="PRINTS" id="PR01040">
    <property type="entry name" value="TRNASYNTHTYR"/>
</dbReference>
<keyword evidence="4 9" id="KW-0067">ATP-binding</keyword>
<proteinExistence type="inferred from homology"/>
<dbReference type="EMBL" id="CP000561">
    <property type="protein sequence ID" value="ABO08318.1"/>
    <property type="molecule type" value="Genomic_DNA"/>
</dbReference>